<sequence>MYNRLESVKAPQPGKGWSIPQSRGTTYTQNACKGFLKCPFLAELDAPPSRTTRPLCSDPHCFLIFCIPVHVWPSSERHWLLSNAYWPRLPPSNCRCILPSFNNDTSLGT</sequence>
<keyword evidence="3" id="KW-1185">Reference proteome</keyword>
<comment type="caution">
    <text evidence="2">The sequence shown here is derived from an EMBL/GenBank/DDBJ whole genome shotgun (WGS) entry which is preliminary data.</text>
</comment>
<dbReference type="EMBL" id="JAPFFJ010000001">
    <property type="protein sequence ID" value="KAJ6435598.1"/>
    <property type="molecule type" value="Genomic_DNA"/>
</dbReference>
<gene>
    <name evidence="2" type="ORF">OIU84_000739</name>
</gene>
<reference evidence="2 3" key="1">
    <citation type="journal article" date="2023" name="Int. J. Mol. Sci.">
        <title>De Novo Assembly and Annotation of 11 Diverse Shrub Willow (Salix) Genomes Reveals Novel Gene Organization in Sex-Linked Regions.</title>
        <authorList>
            <person name="Hyden B."/>
            <person name="Feng K."/>
            <person name="Yates T.B."/>
            <person name="Jawdy S."/>
            <person name="Cereghino C."/>
            <person name="Smart L.B."/>
            <person name="Muchero W."/>
        </authorList>
    </citation>
    <scope>NUCLEOTIDE SEQUENCE [LARGE SCALE GENOMIC DNA]</scope>
    <source>
        <tissue evidence="2">Shoot tip</tissue>
    </source>
</reference>
<protein>
    <submittedName>
        <fullName evidence="2">Uncharacterized protein</fullName>
    </submittedName>
</protein>
<evidence type="ECO:0000313" key="3">
    <source>
        <dbReference type="Proteomes" id="UP001162972"/>
    </source>
</evidence>
<feature type="non-terminal residue" evidence="2">
    <location>
        <position position="109"/>
    </location>
</feature>
<feature type="region of interest" description="Disordered" evidence="1">
    <location>
        <begin position="1"/>
        <end position="22"/>
    </location>
</feature>
<name>A0AAD6PPA9_9ROSI</name>
<dbReference type="Proteomes" id="UP001162972">
    <property type="component" value="Chromosome 18"/>
</dbReference>
<proteinExistence type="predicted"/>
<organism evidence="2 3">
    <name type="scientific">Salix udensis</name>
    <dbReference type="NCBI Taxonomy" id="889485"/>
    <lineage>
        <taxon>Eukaryota</taxon>
        <taxon>Viridiplantae</taxon>
        <taxon>Streptophyta</taxon>
        <taxon>Embryophyta</taxon>
        <taxon>Tracheophyta</taxon>
        <taxon>Spermatophyta</taxon>
        <taxon>Magnoliopsida</taxon>
        <taxon>eudicotyledons</taxon>
        <taxon>Gunneridae</taxon>
        <taxon>Pentapetalae</taxon>
        <taxon>rosids</taxon>
        <taxon>fabids</taxon>
        <taxon>Malpighiales</taxon>
        <taxon>Salicaceae</taxon>
        <taxon>Saliceae</taxon>
        <taxon>Salix</taxon>
    </lineage>
</organism>
<accession>A0AAD6PPA9</accession>
<evidence type="ECO:0000256" key="1">
    <source>
        <dbReference type="SAM" id="MobiDB-lite"/>
    </source>
</evidence>
<evidence type="ECO:0000313" key="2">
    <source>
        <dbReference type="EMBL" id="KAJ6435598.1"/>
    </source>
</evidence>
<dbReference type="AlphaFoldDB" id="A0AAD6PPA9"/>